<dbReference type="GO" id="GO:0022857">
    <property type="term" value="F:transmembrane transporter activity"/>
    <property type="evidence" value="ECO:0007669"/>
    <property type="project" value="TreeGrafter"/>
</dbReference>
<reference evidence="4 5" key="1">
    <citation type="submission" date="2019-02" db="EMBL/GenBank/DDBJ databases">
        <title>Deep-cultivation of Planctomycetes and their phenomic and genomic characterization uncovers novel biology.</title>
        <authorList>
            <person name="Wiegand S."/>
            <person name="Jogler M."/>
            <person name="Boedeker C."/>
            <person name="Pinto D."/>
            <person name="Vollmers J."/>
            <person name="Rivas-Marin E."/>
            <person name="Kohn T."/>
            <person name="Peeters S.H."/>
            <person name="Heuer A."/>
            <person name="Rast P."/>
            <person name="Oberbeckmann S."/>
            <person name="Bunk B."/>
            <person name="Jeske O."/>
            <person name="Meyerdierks A."/>
            <person name="Storesund J.E."/>
            <person name="Kallscheuer N."/>
            <person name="Luecker S."/>
            <person name="Lage O.M."/>
            <person name="Pohl T."/>
            <person name="Merkel B.J."/>
            <person name="Hornburger P."/>
            <person name="Mueller R.-W."/>
            <person name="Bruemmer F."/>
            <person name="Labrenz M."/>
            <person name="Spormann A.M."/>
            <person name="Op den Camp H."/>
            <person name="Overmann J."/>
            <person name="Amann R."/>
            <person name="Jetten M.S.M."/>
            <person name="Mascher T."/>
            <person name="Medema M.H."/>
            <person name="Devos D.P."/>
            <person name="Kaster A.-K."/>
            <person name="Ovreas L."/>
            <person name="Rohde M."/>
            <person name="Galperin M.Y."/>
            <person name="Jogler C."/>
        </authorList>
    </citation>
    <scope>NUCLEOTIDE SEQUENCE [LARGE SCALE GENOMIC DNA]</scope>
    <source>
        <strain evidence="4 5">Pan216</strain>
    </source>
</reference>
<evidence type="ECO:0000259" key="3">
    <source>
        <dbReference type="PROSITE" id="PS50893"/>
    </source>
</evidence>
<dbReference type="InterPro" id="IPR027417">
    <property type="entry name" value="P-loop_NTPase"/>
</dbReference>
<protein>
    <submittedName>
        <fullName evidence="4">Putative ABC transporter ATP-binding protein</fullName>
    </submittedName>
</protein>
<name>A0A518AZP1_9BACT</name>
<dbReference type="PANTHER" id="PTHR24220">
    <property type="entry name" value="IMPORT ATP-BINDING PROTEIN"/>
    <property type="match status" value="1"/>
</dbReference>
<proteinExistence type="predicted"/>
<dbReference type="GO" id="GO:0005524">
    <property type="term" value="F:ATP binding"/>
    <property type="evidence" value="ECO:0007669"/>
    <property type="project" value="UniProtKB-KW"/>
</dbReference>
<keyword evidence="1" id="KW-0547">Nucleotide-binding</keyword>
<dbReference type="KEGG" id="knv:Pan216_10370"/>
<dbReference type="RefSeq" id="WP_145255668.1">
    <property type="nucleotide sequence ID" value="NZ_CP036279.1"/>
</dbReference>
<evidence type="ECO:0000256" key="2">
    <source>
        <dbReference type="ARBA" id="ARBA00022840"/>
    </source>
</evidence>
<accession>A0A518AZP1</accession>
<evidence type="ECO:0000256" key="1">
    <source>
        <dbReference type="ARBA" id="ARBA00022741"/>
    </source>
</evidence>
<dbReference type="InterPro" id="IPR003439">
    <property type="entry name" value="ABC_transporter-like_ATP-bd"/>
</dbReference>
<keyword evidence="5" id="KW-1185">Reference proteome</keyword>
<organism evidence="4 5">
    <name type="scientific">Kolteria novifilia</name>
    <dbReference type="NCBI Taxonomy" id="2527975"/>
    <lineage>
        <taxon>Bacteria</taxon>
        <taxon>Pseudomonadati</taxon>
        <taxon>Planctomycetota</taxon>
        <taxon>Planctomycetia</taxon>
        <taxon>Kolteriales</taxon>
        <taxon>Kolteriaceae</taxon>
        <taxon>Kolteria</taxon>
    </lineage>
</organism>
<dbReference type="SUPFAM" id="SSF52540">
    <property type="entry name" value="P-loop containing nucleoside triphosphate hydrolases"/>
    <property type="match status" value="1"/>
</dbReference>
<dbReference type="SMART" id="SM00382">
    <property type="entry name" value="AAA"/>
    <property type="match status" value="1"/>
</dbReference>
<dbReference type="GO" id="GO:0016887">
    <property type="term" value="F:ATP hydrolysis activity"/>
    <property type="evidence" value="ECO:0007669"/>
    <property type="project" value="InterPro"/>
</dbReference>
<dbReference type="Gene3D" id="3.40.50.300">
    <property type="entry name" value="P-loop containing nucleotide triphosphate hydrolases"/>
    <property type="match status" value="1"/>
</dbReference>
<dbReference type="PROSITE" id="PS50893">
    <property type="entry name" value="ABC_TRANSPORTER_2"/>
    <property type="match status" value="1"/>
</dbReference>
<dbReference type="InterPro" id="IPR015854">
    <property type="entry name" value="ABC_transpr_LolD-like"/>
</dbReference>
<evidence type="ECO:0000313" key="5">
    <source>
        <dbReference type="Proteomes" id="UP000317093"/>
    </source>
</evidence>
<dbReference type="AlphaFoldDB" id="A0A518AZP1"/>
<dbReference type="InterPro" id="IPR003593">
    <property type="entry name" value="AAA+_ATPase"/>
</dbReference>
<keyword evidence="2 4" id="KW-0067">ATP-binding</keyword>
<dbReference type="Proteomes" id="UP000317093">
    <property type="component" value="Chromosome"/>
</dbReference>
<dbReference type="OrthoDB" id="9802264at2"/>
<gene>
    <name evidence="4" type="ORF">Pan216_10370</name>
</gene>
<dbReference type="EMBL" id="CP036279">
    <property type="protein sequence ID" value="QDU60199.1"/>
    <property type="molecule type" value="Genomic_DNA"/>
</dbReference>
<evidence type="ECO:0000313" key="4">
    <source>
        <dbReference type="EMBL" id="QDU60199.1"/>
    </source>
</evidence>
<dbReference type="GO" id="GO:0005886">
    <property type="term" value="C:plasma membrane"/>
    <property type="evidence" value="ECO:0007669"/>
    <property type="project" value="TreeGrafter"/>
</dbReference>
<feature type="domain" description="ABC transporter" evidence="3">
    <location>
        <begin position="2"/>
        <end position="225"/>
    </location>
</feature>
<dbReference type="Pfam" id="PF00005">
    <property type="entry name" value="ABC_tran"/>
    <property type="match status" value="1"/>
</dbReference>
<sequence>MIHLRQVKKFHQRSLTPHAPMVAFRLDELDIDAGEAVALLGPNGSGKSTLLHLIAGMLRPEEGDVSVNGVRLDQTPSDRVDRLRGQTIGIIYPDRNLIPALTTLQNIRLGLRLGRGLPRIQRRIRAKEMLDRVSLAHRGKSYPSELTLIERQRVSLARAFAHDPLIILADEPTRYLEPASSRQLVHLLLALKEEFGATLLLATDDAELAALLPRRVDCAHLIQESDSPQ</sequence>